<dbReference type="EMBL" id="JAUMSQ010000103">
    <property type="protein sequence ID" value="MDO3637044.1"/>
    <property type="molecule type" value="Genomic_DNA"/>
</dbReference>
<proteinExistence type="predicted"/>
<dbReference type="Proteomes" id="UP001168823">
    <property type="component" value="Unassembled WGS sequence"/>
</dbReference>
<evidence type="ECO:0000313" key="3">
    <source>
        <dbReference type="Proteomes" id="UP001168823"/>
    </source>
</evidence>
<organism evidence="2 3">
    <name type="scientific">Mycolicibacterium arseniciresistens</name>
    <dbReference type="NCBI Taxonomy" id="3062257"/>
    <lineage>
        <taxon>Bacteria</taxon>
        <taxon>Bacillati</taxon>
        <taxon>Actinomycetota</taxon>
        <taxon>Actinomycetes</taxon>
        <taxon>Mycobacteriales</taxon>
        <taxon>Mycobacteriaceae</taxon>
        <taxon>Mycolicibacterium</taxon>
    </lineage>
</organism>
<dbReference type="RefSeq" id="WP_302914706.1">
    <property type="nucleotide sequence ID" value="NZ_JAUMSQ010000103.1"/>
</dbReference>
<evidence type="ECO:0000313" key="2">
    <source>
        <dbReference type="EMBL" id="MDO3637044.1"/>
    </source>
</evidence>
<sequence length="97" mass="10946">MLGREIHSTRERFEISDLGAVAELPATIPAAELAVLRHHGAHDDVDLAYSALGEYATRHEISVEAPLREYYECFSWDTEDPGQWSTDLCWPVFRADA</sequence>
<dbReference type="Gene3D" id="3.20.80.10">
    <property type="entry name" value="Regulatory factor, effector binding domain"/>
    <property type="match status" value="1"/>
</dbReference>
<dbReference type="InterPro" id="IPR011256">
    <property type="entry name" value="Reg_factor_effector_dom_sf"/>
</dbReference>
<dbReference type="SUPFAM" id="SSF55136">
    <property type="entry name" value="Probable bacterial effector-binding domain"/>
    <property type="match status" value="1"/>
</dbReference>
<name>A0ABT8UGW4_9MYCO</name>
<comment type="caution">
    <text evidence="2">The sequence shown here is derived from an EMBL/GenBank/DDBJ whole genome shotgun (WGS) entry which is preliminary data.</text>
</comment>
<protein>
    <submittedName>
        <fullName evidence="2">GyrI-like domain-containing protein</fullName>
    </submittedName>
</protein>
<accession>A0ABT8UGW4</accession>
<gene>
    <name evidence="2" type="ORF">Q2100_14940</name>
</gene>
<dbReference type="Pfam" id="PF06445">
    <property type="entry name" value="GyrI-like"/>
    <property type="match status" value="1"/>
</dbReference>
<feature type="domain" description="GyrI-like small molecule binding" evidence="1">
    <location>
        <begin position="27"/>
        <end position="92"/>
    </location>
</feature>
<keyword evidence="3" id="KW-1185">Reference proteome</keyword>
<dbReference type="InterPro" id="IPR029442">
    <property type="entry name" value="GyrI-like"/>
</dbReference>
<evidence type="ECO:0000259" key="1">
    <source>
        <dbReference type="Pfam" id="PF06445"/>
    </source>
</evidence>
<reference evidence="2" key="1">
    <citation type="submission" date="2023-07" db="EMBL/GenBank/DDBJ databases">
        <title>Mycolicibacterium sp. nov., a novel bacterial species.</title>
        <authorList>
            <person name="Cao Y."/>
        </authorList>
    </citation>
    <scope>NUCLEOTIDE SEQUENCE</scope>
    <source>
        <strain evidence="2">KC 300</strain>
    </source>
</reference>